<name>A0AAD9JSL1_9ANNE</name>
<organism evidence="3 4">
    <name type="scientific">Paralvinella palmiformis</name>
    <dbReference type="NCBI Taxonomy" id="53620"/>
    <lineage>
        <taxon>Eukaryota</taxon>
        <taxon>Metazoa</taxon>
        <taxon>Spiralia</taxon>
        <taxon>Lophotrochozoa</taxon>
        <taxon>Annelida</taxon>
        <taxon>Polychaeta</taxon>
        <taxon>Sedentaria</taxon>
        <taxon>Canalipalpata</taxon>
        <taxon>Terebellida</taxon>
        <taxon>Terebelliformia</taxon>
        <taxon>Alvinellidae</taxon>
        <taxon>Paralvinella</taxon>
    </lineage>
</organism>
<evidence type="ECO:0000313" key="4">
    <source>
        <dbReference type="Proteomes" id="UP001208570"/>
    </source>
</evidence>
<keyword evidence="1" id="KW-0677">Repeat</keyword>
<evidence type="ECO:0000313" key="3">
    <source>
        <dbReference type="EMBL" id="KAK2158222.1"/>
    </source>
</evidence>
<keyword evidence="4" id="KW-1185">Reference proteome</keyword>
<evidence type="ECO:0000256" key="2">
    <source>
        <dbReference type="ARBA" id="ARBA00022803"/>
    </source>
</evidence>
<protein>
    <recommendedName>
        <fullName evidence="5">Tetratricopeptide repeat protein 38</fullName>
    </recommendedName>
</protein>
<gene>
    <name evidence="3" type="ORF">LSH36_174g01076</name>
</gene>
<proteinExistence type="predicted"/>
<dbReference type="PANTHER" id="PTHR16263:SF4">
    <property type="entry name" value="TETRATRICOPEPTIDE REPEAT PROTEIN 38"/>
    <property type="match status" value="1"/>
</dbReference>
<accession>A0AAD9JSL1</accession>
<dbReference type="AlphaFoldDB" id="A0AAD9JSL1"/>
<sequence>MAQHSNWRDCKAWKDAGLPFTTTSNQACKLFDAALTQYVGWYDEPSVGGLEKTLHDLLEADPENVMGHVINNGLELMSTGHSPRLDPEFEKSLGLMSHLVADTNKLSEWERQHVRAINLYGKGYMTDACSVWEDILLEYPQDMLALKFAHDSYFYLGYQVQMRDSVARVMPQWKADMPLYSYLYGMHAFGLCETNFYDEAEKLARKGEHQAAVDIFDSEVCKRFQCSGSMLDMVDACSLLFRLELEGIEIGQRWENLYEMCYSHINDHLLAFNDAHLMMAYIGAKKKEAAATCLTSLREYAEKCLGTNRTITKDVGIRMCEALVAYDDDRYADAVDVLHPVRYKLVKIGGSNAQRDIFNQFLIHAALKSEKTVHHKLARSLLAERKSLKEQSPLTDRLIAKSLLQHID</sequence>
<reference evidence="3" key="1">
    <citation type="journal article" date="2023" name="Mol. Biol. Evol.">
        <title>Third-Generation Sequencing Reveals the Adaptive Role of the Epigenome in Three Deep-Sea Polychaetes.</title>
        <authorList>
            <person name="Perez M."/>
            <person name="Aroh O."/>
            <person name="Sun Y."/>
            <person name="Lan Y."/>
            <person name="Juniper S.K."/>
            <person name="Young C.R."/>
            <person name="Angers B."/>
            <person name="Qian P.Y."/>
        </authorList>
    </citation>
    <scope>NUCLEOTIDE SEQUENCE</scope>
    <source>
        <strain evidence="3">P08H-3</strain>
    </source>
</reference>
<keyword evidence="2" id="KW-0802">TPR repeat</keyword>
<comment type="caution">
    <text evidence="3">The sequence shown here is derived from an EMBL/GenBank/DDBJ whole genome shotgun (WGS) entry which is preliminary data.</text>
</comment>
<dbReference type="EMBL" id="JAODUP010000174">
    <property type="protein sequence ID" value="KAK2158222.1"/>
    <property type="molecule type" value="Genomic_DNA"/>
</dbReference>
<dbReference type="PANTHER" id="PTHR16263">
    <property type="entry name" value="TETRATRICOPEPTIDE REPEAT PROTEIN 38"/>
    <property type="match status" value="1"/>
</dbReference>
<dbReference type="CDD" id="cd05804">
    <property type="entry name" value="StaR_like"/>
    <property type="match status" value="1"/>
</dbReference>
<dbReference type="InterPro" id="IPR033891">
    <property type="entry name" value="TTC38"/>
</dbReference>
<evidence type="ECO:0000256" key="1">
    <source>
        <dbReference type="ARBA" id="ARBA00022737"/>
    </source>
</evidence>
<dbReference type="Proteomes" id="UP001208570">
    <property type="component" value="Unassembled WGS sequence"/>
</dbReference>
<evidence type="ECO:0008006" key="5">
    <source>
        <dbReference type="Google" id="ProtNLM"/>
    </source>
</evidence>